<evidence type="ECO:0000313" key="2">
    <source>
        <dbReference type="EMBL" id="AGW14777.1"/>
    </source>
</evidence>
<dbReference type="KEGG" id="dgg:DGI_3059"/>
<dbReference type="Proteomes" id="UP000016587">
    <property type="component" value="Chromosome"/>
</dbReference>
<proteinExistence type="predicted"/>
<protein>
    <recommendedName>
        <fullName evidence="4">Lipoprotein</fullName>
    </recommendedName>
</protein>
<organism evidence="2 3">
    <name type="scientific">Megalodesulfovibrio gigas (strain ATCC 19364 / DSM 1382 / NCIMB 9332 / VKM B-1759)</name>
    <name type="common">Desulfovibrio gigas</name>
    <dbReference type="NCBI Taxonomy" id="1121448"/>
    <lineage>
        <taxon>Bacteria</taxon>
        <taxon>Pseudomonadati</taxon>
        <taxon>Thermodesulfobacteriota</taxon>
        <taxon>Desulfovibrionia</taxon>
        <taxon>Desulfovibrionales</taxon>
        <taxon>Desulfovibrionaceae</taxon>
        <taxon>Megalodesulfovibrio</taxon>
    </lineage>
</organism>
<evidence type="ECO:0000313" key="3">
    <source>
        <dbReference type="Proteomes" id="UP000016587"/>
    </source>
</evidence>
<name>T2GFR9_MEGG1</name>
<evidence type="ECO:0000256" key="1">
    <source>
        <dbReference type="SAM" id="SignalP"/>
    </source>
</evidence>
<reference evidence="2 3" key="1">
    <citation type="journal article" date="2013" name="J. Bacteriol.">
        <title>Roles of HynAB and Ech, the only two hydrogenases found in the model sulfate reducer Desulfovibrio gigas.</title>
        <authorList>
            <person name="Morais-Silva F.O."/>
            <person name="Santos C.I."/>
            <person name="Rodrigues R."/>
            <person name="Pereira I.A."/>
            <person name="Rodrigues-Pousada C."/>
        </authorList>
    </citation>
    <scope>NUCLEOTIDE SEQUENCE [LARGE SCALE GENOMIC DNA]</scope>
    <source>
        <strain evidence="3">ATCC 19364 / DSM 1382 / NCIMB 9332 / VKM B-1759</strain>
    </source>
</reference>
<feature type="chain" id="PRO_5004588356" description="Lipoprotein" evidence="1">
    <location>
        <begin position="20"/>
        <end position="119"/>
    </location>
</feature>
<feature type="signal peptide" evidence="1">
    <location>
        <begin position="1"/>
        <end position="19"/>
    </location>
</feature>
<dbReference type="HOGENOM" id="CLU_2057580_0_0_7"/>
<keyword evidence="1" id="KW-0732">Signal</keyword>
<gene>
    <name evidence="2" type="ORF">DGI_3059</name>
</gene>
<accession>T2GFR9</accession>
<keyword evidence="3" id="KW-1185">Reference proteome</keyword>
<dbReference type="PROSITE" id="PS51257">
    <property type="entry name" value="PROKAR_LIPOPROTEIN"/>
    <property type="match status" value="1"/>
</dbReference>
<dbReference type="STRING" id="1121448.DGI_3059"/>
<reference evidence="3" key="2">
    <citation type="submission" date="2013-07" db="EMBL/GenBank/DDBJ databases">
        <authorList>
            <person name="Morais-Silva F.O."/>
            <person name="Rezende A.M."/>
            <person name="Pimentel C."/>
            <person name="Resende D.M."/>
            <person name="Santos C.I."/>
            <person name="Clemente C."/>
            <person name="de Oliveira L.M."/>
            <person name="da Silva S.M."/>
            <person name="Costa D.A."/>
            <person name="Varela-Raposo A."/>
            <person name="Horacio E.C.A."/>
            <person name="Matos M."/>
            <person name="Flores O."/>
            <person name="Ruiz J.C."/>
            <person name="Rodrigues-Pousada C."/>
        </authorList>
    </citation>
    <scope>NUCLEOTIDE SEQUENCE [LARGE SCALE GENOMIC DNA]</scope>
    <source>
        <strain evidence="3">ATCC 19364 / DSM 1382 / NCIMB 9332 / VKM B-1759</strain>
    </source>
</reference>
<dbReference type="AlphaFoldDB" id="T2GFR9"/>
<dbReference type="RefSeq" id="WP_021761852.1">
    <property type="nucleotide sequence ID" value="NC_022444.1"/>
</dbReference>
<evidence type="ECO:0008006" key="4">
    <source>
        <dbReference type="Google" id="ProtNLM"/>
    </source>
</evidence>
<dbReference type="EMBL" id="CP006585">
    <property type="protein sequence ID" value="AGW14777.1"/>
    <property type="molecule type" value="Genomic_DNA"/>
</dbReference>
<dbReference type="PATRIC" id="fig|1121448.10.peg.3018"/>
<sequence length="119" mass="12781">MKRILLTLLVFLVPTTAAAQSVAACDDPKVLDHVQHIVRDMISQRHGPEVAGDVGLTLAGIQTLRTAPDGLSRTCRGVLAVQRRAGSAAAQQYLTYTIETQLGGRTSIRFSDAIFVPPQ</sequence>